<dbReference type="InterPro" id="IPR011008">
    <property type="entry name" value="Dimeric_a/b-barrel"/>
</dbReference>
<gene>
    <name evidence="1" type="ORF">DFH08DRAFT_976281</name>
</gene>
<keyword evidence="2" id="KW-1185">Reference proteome</keyword>
<dbReference type="SUPFAM" id="SSF54909">
    <property type="entry name" value="Dimeric alpha+beta barrel"/>
    <property type="match status" value="1"/>
</dbReference>
<accession>A0AAD7EAE8</accession>
<sequence>MITQQKEPPTERMRRMYSCAVDLEVEDTTGRRERLVHSTHFRTKNVQEGPLPIQLAVFTLILNTLQSPPTKPPRTPPRPNVVLPLSGISGGFRFIQQTWADSANVVHSGVGVNPIIGTLAGALRVISGLDPINAAKTVTLTTDFVVSRGGECFFSPSLSSIATKLSV</sequence>
<evidence type="ECO:0000313" key="2">
    <source>
        <dbReference type="Proteomes" id="UP001218218"/>
    </source>
</evidence>
<dbReference type="EMBL" id="JARIHO010000096">
    <property type="protein sequence ID" value="KAJ7305537.1"/>
    <property type="molecule type" value="Genomic_DNA"/>
</dbReference>
<name>A0AAD7EAE8_9AGAR</name>
<proteinExistence type="predicted"/>
<dbReference type="Proteomes" id="UP001218218">
    <property type="component" value="Unassembled WGS sequence"/>
</dbReference>
<reference evidence="1" key="1">
    <citation type="submission" date="2023-03" db="EMBL/GenBank/DDBJ databases">
        <title>Massive genome expansion in bonnet fungi (Mycena s.s.) driven by repeated elements and novel gene families across ecological guilds.</title>
        <authorList>
            <consortium name="Lawrence Berkeley National Laboratory"/>
            <person name="Harder C.B."/>
            <person name="Miyauchi S."/>
            <person name="Viragh M."/>
            <person name="Kuo A."/>
            <person name="Thoen E."/>
            <person name="Andreopoulos B."/>
            <person name="Lu D."/>
            <person name="Skrede I."/>
            <person name="Drula E."/>
            <person name="Henrissat B."/>
            <person name="Morin E."/>
            <person name="Kohler A."/>
            <person name="Barry K."/>
            <person name="LaButti K."/>
            <person name="Morin E."/>
            <person name="Salamov A."/>
            <person name="Lipzen A."/>
            <person name="Mereny Z."/>
            <person name="Hegedus B."/>
            <person name="Baldrian P."/>
            <person name="Stursova M."/>
            <person name="Weitz H."/>
            <person name="Taylor A."/>
            <person name="Grigoriev I.V."/>
            <person name="Nagy L.G."/>
            <person name="Martin F."/>
            <person name="Kauserud H."/>
        </authorList>
    </citation>
    <scope>NUCLEOTIDE SEQUENCE</scope>
    <source>
        <strain evidence="1">CBHHK002</strain>
    </source>
</reference>
<evidence type="ECO:0000313" key="1">
    <source>
        <dbReference type="EMBL" id="KAJ7305537.1"/>
    </source>
</evidence>
<organism evidence="1 2">
    <name type="scientific">Mycena albidolilacea</name>
    <dbReference type="NCBI Taxonomy" id="1033008"/>
    <lineage>
        <taxon>Eukaryota</taxon>
        <taxon>Fungi</taxon>
        <taxon>Dikarya</taxon>
        <taxon>Basidiomycota</taxon>
        <taxon>Agaricomycotina</taxon>
        <taxon>Agaricomycetes</taxon>
        <taxon>Agaricomycetidae</taxon>
        <taxon>Agaricales</taxon>
        <taxon>Marasmiineae</taxon>
        <taxon>Mycenaceae</taxon>
        <taxon>Mycena</taxon>
    </lineage>
</organism>
<protein>
    <submittedName>
        <fullName evidence="1">Uncharacterized protein</fullName>
    </submittedName>
</protein>
<comment type="caution">
    <text evidence="1">The sequence shown here is derived from an EMBL/GenBank/DDBJ whole genome shotgun (WGS) entry which is preliminary data.</text>
</comment>
<dbReference type="AlphaFoldDB" id="A0AAD7EAE8"/>